<protein>
    <submittedName>
        <fullName evidence="3">TcA_TcB_BD domain-containing protein</fullName>
    </submittedName>
</protein>
<gene>
    <name evidence="1" type="ORF">ECPE_LOCUS15852</name>
</gene>
<name>A0A183B9G7_9TREM</name>
<dbReference type="WBParaSite" id="ECPE_0001589201-mRNA-1">
    <property type="protein sequence ID" value="ECPE_0001589201-mRNA-1"/>
    <property type="gene ID" value="ECPE_0001589201"/>
</dbReference>
<dbReference type="EMBL" id="UZAN01062004">
    <property type="protein sequence ID" value="VDP93124.1"/>
    <property type="molecule type" value="Genomic_DNA"/>
</dbReference>
<organism evidence="3">
    <name type="scientific">Echinostoma caproni</name>
    <dbReference type="NCBI Taxonomy" id="27848"/>
    <lineage>
        <taxon>Eukaryota</taxon>
        <taxon>Metazoa</taxon>
        <taxon>Spiralia</taxon>
        <taxon>Lophotrochozoa</taxon>
        <taxon>Platyhelminthes</taxon>
        <taxon>Trematoda</taxon>
        <taxon>Digenea</taxon>
        <taxon>Plagiorchiida</taxon>
        <taxon>Echinostomata</taxon>
        <taxon>Echinostomatoidea</taxon>
        <taxon>Echinostomatidae</taxon>
        <taxon>Echinostoma</taxon>
    </lineage>
</organism>
<sequence length="220" mass="25221">MQLIRWAEFQNFEILPEGSVAAFFVKNKITNRTSILAWSGSSFSRKDLLETSIYPSDELLSGNLEFSKQDDTRIFPSREAGINTLKSVSILLRVTLHKNYEVFGVNWFLPSSCQIKAEGHHSLKVPGLLAIKFSSMAGHKKLDITGRAIIGQTGTIPFQYNRFTDELNSKPFMDHEALYPPNYTQLENLLRVFSERNGESFSLQLIWYQYSLPVYDRKNI</sequence>
<proteinExistence type="predicted"/>
<dbReference type="AlphaFoldDB" id="A0A183B9G7"/>
<accession>A0A183B9G7</accession>
<reference evidence="1 2" key="2">
    <citation type="submission" date="2018-11" db="EMBL/GenBank/DDBJ databases">
        <authorList>
            <consortium name="Pathogen Informatics"/>
        </authorList>
    </citation>
    <scope>NUCLEOTIDE SEQUENCE [LARGE SCALE GENOMIC DNA]</scope>
    <source>
        <strain evidence="1 2">Egypt</strain>
    </source>
</reference>
<keyword evidence="2" id="KW-1185">Reference proteome</keyword>
<reference evidence="3" key="1">
    <citation type="submission" date="2016-06" db="UniProtKB">
        <authorList>
            <consortium name="WormBaseParasite"/>
        </authorList>
    </citation>
    <scope>IDENTIFICATION</scope>
</reference>
<dbReference type="Proteomes" id="UP000272942">
    <property type="component" value="Unassembled WGS sequence"/>
</dbReference>
<evidence type="ECO:0000313" key="1">
    <source>
        <dbReference type="EMBL" id="VDP93124.1"/>
    </source>
</evidence>
<evidence type="ECO:0000313" key="3">
    <source>
        <dbReference type="WBParaSite" id="ECPE_0001589201-mRNA-1"/>
    </source>
</evidence>
<evidence type="ECO:0000313" key="2">
    <source>
        <dbReference type="Proteomes" id="UP000272942"/>
    </source>
</evidence>